<sequence length="234" mass="26215">METNQVVTISAQVPANSITIFGYTSPDSRVELSSSKAFAVTYSQSDGYFIFDNLILPRQSQDLCLTSQDESNRLSNPVCIPEPPPINNYTEIGPVLLSPTISLDLQGQYSSGQSIPNSDIQIYLYQQSSPLSIVKTVEAFSLPVFETKSDSRGNYSLNLPNTTATNYRIFATTQYLDSNSPKSNTLLYHPDYFVSLLYLLIPLLIIITSLFFILKKSRRRFLPAIYYNKTISTT</sequence>
<reference evidence="2 3" key="1">
    <citation type="journal article" date="2015" name="Nature">
        <title>rRNA introns, odd ribosomes, and small enigmatic genomes across a large radiation of phyla.</title>
        <authorList>
            <person name="Brown C.T."/>
            <person name="Hug L.A."/>
            <person name="Thomas B.C."/>
            <person name="Sharon I."/>
            <person name="Castelle C.J."/>
            <person name="Singh A."/>
            <person name="Wilkins M.J."/>
            <person name="Williams K.H."/>
            <person name="Banfield J.F."/>
        </authorList>
    </citation>
    <scope>NUCLEOTIDE SEQUENCE [LARGE SCALE GENOMIC DNA]</scope>
</reference>
<evidence type="ECO:0000256" key="1">
    <source>
        <dbReference type="SAM" id="Phobius"/>
    </source>
</evidence>
<gene>
    <name evidence="2" type="ORF">US68_C0001G0076</name>
</gene>
<evidence type="ECO:0000313" key="2">
    <source>
        <dbReference type="EMBL" id="KKQ50877.1"/>
    </source>
</evidence>
<name>A0A0G0I8K9_9BACT</name>
<dbReference type="EMBL" id="LBTX01000001">
    <property type="protein sequence ID" value="KKQ50877.1"/>
    <property type="molecule type" value="Genomic_DNA"/>
</dbReference>
<dbReference type="AlphaFoldDB" id="A0A0G0I8K9"/>
<keyword evidence="1" id="KW-0812">Transmembrane</keyword>
<organism evidence="2 3">
    <name type="scientific">Candidatus Shapirobacteria bacterium GW2011_GWE1_38_10</name>
    <dbReference type="NCBI Taxonomy" id="1618488"/>
    <lineage>
        <taxon>Bacteria</taxon>
        <taxon>Candidatus Shapironibacteriota</taxon>
    </lineage>
</organism>
<keyword evidence="1" id="KW-0472">Membrane</keyword>
<protein>
    <submittedName>
        <fullName evidence="2">Uncharacterized protein</fullName>
    </submittedName>
</protein>
<dbReference type="Proteomes" id="UP000034231">
    <property type="component" value="Unassembled WGS sequence"/>
</dbReference>
<feature type="transmembrane region" description="Helical" evidence="1">
    <location>
        <begin position="192"/>
        <end position="214"/>
    </location>
</feature>
<proteinExistence type="predicted"/>
<comment type="caution">
    <text evidence="2">The sequence shown here is derived from an EMBL/GenBank/DDBJ whole genome shotgun (WGS) entry which is preliminary data.</text>
</comment>
<accession>A0A0G0I8K9</accession>
<evidence type="ECO:0000313" key="3">
    <source>
        <dbReference type="Proteomes" id="UP000034231"/>
    </source>
</evidence>
<keyword evidence="1" id="KW-1133">Transmembrane helix</keyword>